<evidence type="ECO:0000313" key="6">
    <source>
        <dbReference type="EMBL" id="KAG0572493.1"/>
    </source>
</evidence>
<dbReference type="GO" id="GO:0003724">
    <property type="term" value="F:RNA helicase activity"/>
    <property type="evidence" value="ECO:0007669"/>
    <property type="project" value="TreeGrafter"/>
</dbReference>
<protein>
    <recommendedName>
        <fullName evidence="5">SEC63 domain-containing protein</fullName>
    </recommendedName>
</protein>
<evidence type="ECO:0000256" key="4">
    <source>
        <dbReference type="ARBA" id="ARBA00023136"/>
    </source>
</evidence>
<proteinExistence type="predicted"/>
<dbReference type="PANTHER" id="PTHR24075:SF5">
    <property type="entry name" value="U5 SMALL NUCLEAR RIBONUCLEOPROTEIN 200 KDA HELICASE"/>
    <property type="match status" value="1"/>
</dbReference>
<keyword evidence="7" id="KW-1185">Reference proteome</keyword>
<dbReference type="AlphaFoldDB" id="A0A8T0HPC1"/>
<comment type="caution">
    <text evidence="6">The sequence shown here is derived from an EMBL/GenBank/DDBJ whole genome shotgun (WGS) entry which is preliminary data.</text>
</comment>
<keyword evidence="2" id="KW-0812">Transmembrane</keyword>
<sequence>MLSSVPNMDIDVLSSHLQANVESFSLFVVMGEFDSKLSPSNLKIIAAYSYISYTTIDRFSSSLIVKTTVKCVVETPSSDLEYARLRVRPGEDEVGRKLFLHQRFSMEKPGKPIQTVFDLFKTEDDQRRDLLQMTDAQLMDMLVLSIQLNTGCVGFNSTVLVYQQRSKEQYN</sequence>
<evidence type="ECO:0000256" key="1">
    <source>
        <dbReference type="ARBA" id="ARBA00004141"/>
    </source>
</evidence>
<organism evidence="6 7">
    <name type="scientific">Ceratodon purpureus</name>
    <name type="common">Fire moss</name>
    <name type="synonym">Dicranum purpureum</name>
    <dbReference type="NCBI Taxonomy" id="3225"/>
    <lineage>
        <taxon>Eukaryota</taxon>
        <taxon>Viridiplantae</taxon>
        <taxon>Streptophyta</taxon>
        <taxon>Embryophyta</taxon>
        <taxon>Bryophyta</taxon>
        <taxon>Bryophytina</taxon>
        <taxon>Bryopsida</taxon>
        <taxon>Dicranidae</taxon>
        <taxon>Pseudoditrichales</taxon>
        <taxon>Ditrichaceae</taxon>
        <taxon>Ceratodon</taxon>
    </lineage>
</organism>
<reference evidence="6" key="1">
    <citation type="submission" date="2020-06" db="EMBL/GenBank/DDBJ databases">
        <title>WGS assembly of Ceratodon purpureus strain R40.</title>
        <authorList>
            <person name="Carey S.B."/>
            <person name="Jenkins J."/>
            <person name="Shu S."/>
            <person name="Lovell J.T."/>
            <person name="Sreedasyam A."/>
            <person name="Maumus F."/>
            <person name="Tiley G.P."/>
            <person name="Fernandez-Pozo N."/>
            <person name="Barry K."/>
            <person name="Chen C."/>
            <person name="Wang M."/>
            <person name="Lipzen A."/>
            <person name="Daum C."/>
            <person name="Saski C.A."/>
            <person name="Payton A.C."/>
            <person name="Mcbreen J.C."/>
            <person name="Conrad R.E."/>
            <person name="Kollar L.M."/>
            <person name="Olsson S."/>
            <person name="Huttunen S."/>
            <person name="Landis J.B."/>
            <person name="Wickett N.J."/>
            <person name="Johnson M.G."/>
            <person name="Rensing S.A."/>
            <person name="Grimwood J."/>
            <person name="Schmutz J."/>
            <person name="Mcdaniel S.F."/>
        </authorList>
    </citation>
    <scope>NUCLEOTIDE SEQUENCE</scope>
    <source>
        <strain evidence="6">R40</strain>
    </source>
</reference>
<name>A0A8T0HPC1_CERPU</name>
<keyword evidence="4" id="KW-0472">Membrane</keyword>
<evidence type="ECO:0000313" key="7">
    <source>
        <dbReference type="Proteomes" id="UP000822688"/>
    </source>
</evidence>
<dbReference type="GO" id="GO:0000388">
    <property type="term" value="P:spliceosome conformational change to release U4 (or U4atac) and U1 (or U11)"/>
    <property type="evidence" value="ECO:0007669"/>
    <property type="project" value="TreeGrafter"/>
</dbReference>
<dbReference type="InterPro" id="IPR004179">
    <property type="entry name" value="Sec63-dom"/>
</dbReference>
<accession>A0A8T0HPC1</accession>
<dbReference type="EMBL" id="CM026426">
    <property type="protein sequence ID" value="KAG0572493.1"/>
    <property type="molecule type" value="Genomic_DNA"/>
</dbReference>
<dbReference type="PANTHER" id="PTHR24075">
    <property type="entry name" value="SEC63 DOMAIN-CONTAINING"/>
    <property type="match status" value="1"/>
</dbReference>
<dbReference type="Pfam" id="PF02889">
    <property type="entry name" value="Sec63"/>
    <property type="match status" value="1"/>
</dbReference>
<evidence type="ECO:0000259" key="5">
    <source>
        <dbReference type="Pfam" id="PF02889"/>
    </source>
</evidence>
<evidence type="ECO:0000256" key="3">
    <source>
        <dbReference type="ARBA" id="ARBA00022989"/>
    </source>
</evidence>
<gene>
    <name evidence="6" type="ORF">KC19_VG099900</name>
</gene>
<dbReference type="Gene3D" id="1.10.3380.10">
    <property type="entry name" value="Sec63 N-terminal domain-like domain"/>
    <property type="match status" value="1"/>
</dbReference>
<dbReference type="GO" id="GO:0003723">
    <property type="term" value="F:RNA binding"/>
    <property type="evidence" value="ECO:0007669"/>
    <property type="project" value="TreeGrafter"/>
</dbReference>
<keyword evidence="3" id="KW-1133">Transmembrane helix</keyword>
<feature type="domain" description="SEC63" evidence="5">
    <location>
        <begin position="40"/>
        <end position="106"/>
    </location>
</feature>
<dbReference type="GO" id="GO:0016020">
    <property type="term" value="C:membrane"/>
    <property type="evidence" value="ECO:0007669"/>
    <property type="project" value="UniProtKB-SubCell"/>
</dbReference>
<comment type="subcellular location">
    <subcellularLocation>
        <location evidence="1">Membrane</location>
        <topology evidence="1">Multi-pass membrane protein</topology>
    </subcellularLocation>
</comment>
<evidence type="ECO:0000256" key="2">
    <source>
        <dbReference type="ARBA" id="ARBA00022692"/>
    </source>
</evidence>
<dbReference type="Proteomes" id="UP000822688">
    <property type="component" value="Chromosome V"/>
</dbReference>
<dbReference type="GO" id="GO:0005681">
    <property type="term" value="C:spliceosomal complex"/>
    <property type="evidence" value="ECO:0007669"/>
    <property type="project" value="TreeGrafter"/>
</dbReference>